<accession>A0ACD5XPF9</accession>
<evidence type="ECO:0000313" key="2">
    <source>
        <dbReference type="Proteomes" id="UP001732700"/>
    </source>
</evidence>
<proteinExistence type="predicted"/>
<organism evidence="1 2">
    <name type="scientific">Avena sativa</name>
    <name type="common">Oat</name>
    <dbReference type="NCBI Taxonomy" id="4498"/>
    <lineage>
        <taxon>Eukaryota</taxon>
        <taxon>Viridiplantae</taxon>
        <taxon>Streptophyta</taxon>
        <taxon>Embryophyta</taxon>
        <taxon>Tracheophyta</taxon>
        <taxon>Spermatophyta</taxon>
        <taxon>Magnoliopsida</taxon>
        <taxon>Liliopsida</taxon>
        <taxon>Poales</taxon>
        <taxon>Poaceae</taxon>
        <taxon>BOP clade</taxon>
        <taxon>Pooideae</taxon>
        <taxon>Poodae</taxon>
        <taxon>Poeae</taxon>
        <taxon>Poeae Chloroplast Group 1 (Aveneae type)</taxon>
        <taxon>Aveninae</taxon>
        <taxon>Avena</taxon>
    </lineage>
</organism>
<sequence>MDSTADPKGKSPLYQEDGLAYARAAAAAAAPDEAEAEAKPSSSSEEVKKPESEAEQLEEKPPLVLVAEDGVEVTISRAAARMSHMLRLLMEDGCSDGPIPASNVHSDILELVVQYCEKHGPYYDPEASERARNPFPPFPVELSPTVSSIKPVTYVDPDPHGLKDWDKEFISLDNSTLFEVILAANYLNIEDLLDLGTTTVADMMRGRKPEEIREIFEIENDYTPEQEAEVRKENEWAFED</sequence>
<dbReference type="Proteomes" id="UP001732700">
    <property type="component" value="Chromosome 5A"/>
</dbReference>
<dbReference type="EnsemblPlants" id="AVESA.00010b.r2.5AG0831610.1">
    <property type="protein sequence ID" value="AVESA.00010b.r2.5AG0831610.1.CDS"/>
    <property type="gene ID" value="AVESA.00010b.r2.5AG0831610"/>
</dbReference>
<reference evidence="1" key="1">
    <citation type="submission" date="2021-05" db="EMBL/GenBank/DDBJ databases">
        <authorList>
            <person name="Scholz U."/>
            <person name="Mascher M."/>
            <person name="Fiebig A."/>
        </authorList>
    </citation>
    <scope>NUCLEOTIDE SEQUENCE [LARGE SCALE GENOMIC DNA]</scope>
</reference>
<keyword evidence="2" id="KW-1185">Reference proteome</keyword>
<reference evidence="1" key="2">
    <citation type="submission" date="2025-09" db="UniProtKB">
        <authorList>
            <consortium name="EnsemblPlants"/>
        </authorList>
    </citation>
    <scope>IDENTIFICATION</scope>
</reference>
<name>A0ACD5XPF9_AVESA</name>
<protein>
    <submittedName>
        <fullName evidence="1">Uncharacterized protein</fullName>
    </submittedName>
</protein>
<evidence type="ECO:0000313" key="1">
    <source>
        <dbReference type="EnsemblPlants" id="AVESA.00010b.r2.5AG0831610.1.CDS"/>
    </source>
</evidence>